<evidence type="ECO:0000313" key="11">
    <source>
        <dbReference type="EMBL" id="GLQ87549.1"/>
    </source>
</evidence>
<dbReference type="InterPro" id="IPR043142">
    <property type="entry name" value="PapC-like_C_sf"/>
</dbReference>
<dbReference type="Pfam" id="PF13953">
    <property type="entry name" value="PapC_C"/>
    <property type="match status" value="1"/>
</dbReference>
<evidence type="ECO:0000256" key="6">
    <source>
        <dbReference type="ARBA" id="ARBA00022729"/>
    </source>
</evidence>
<evidence type="ECO:0000256" key="5">
    <source>
        <dbReference type="ARBA" id="ARBA00022692"/>
    </source>
</evidence>
<dbReference type="Gene3D" id="3.10.20.410">
    <property type="match status" value="1"/>
</dbReference>
<dbReference type="InterPro" id="IPR025949">
    <property type="entry name" value="PapC-like_C"/>
</dbReference>
<keyword evidence="12" id="KW-1185">Reference proteome</keyword>
<evidence type="ECO:0000256" key="2">
    <source>
        <dbReference type="ARBA" id="ARBA00008064"/>
    </source>
</evidence>
<keyword evidence="3" id="KW-0813">Transport</keyword>
<keyword evidence="5" id="KW-0812">Transmembrane</keyword>
<proteinExistence type="inferred from homology"/>
<feature type="domain" description="PapC-like C-terminal" evidence="9">
    <location>
        <begin position="766"/>
        <end position="830"/>
    </location>
</feature>
<keyword evidence="6" id="KW-0732">Signal</keyword>
<keyword evidence="4" id="KW-1134">Transmembrane beta strand</keyword>
<dbReference type="InterPro" id="IPR042186">
    <property type="entry name" value="FimD_plug_dom"/>
</dbReference>
<comment type="caution">
    <text evidence="11">The sequence shown here is derived from an EMBL/GenBank/DDBJ whole genome shotgun (WGS) entry which is preliminary data.</text>
</comment>
<evidence type="ECO:0000256" key="4">
    <source>
        <dbReference type="ARBA" id="ARBA00022452"/>
    </source>
</evidence>
<dbReference type="PANTHER" id="PTHR30451:SF20">
    <property type="entry name" value="FIMBRIAE USHER"/>
    <property type="match status" value="1"/>
</dbReference>
<organism evidence="11 12">
    <name type="scientific">Dyella flagellata</name>
    <dbReference type="NCBI Taxonomy" id="1867833"/>
    <lineage>
        <taxon>Bacteria</taxon>
        <taxon>Pseudomonadati</taxon>
        <taxon>Pseudomonadota</taxon>
        <taxon>Gammaproteobacteria</taxon>
        <taxon>Lysobacterales</taxon>
        <taxon>Rhodanobacteraceae</taxon>
        <taxon>Dyella</taxon>
    </lineage>
</organism>
<evidence type="ECO:0000259" key="10">
    <source>
        <dbReference type="Pfam" id="PF13954"/>
    </source>
</evidence>
<reference evidence="12" key="1">
    <citation type="journal article" date="2019" name="Int. J. Syst. Evol. Microbiol.">
        <title>The Global Catalogue of Microorganisms (GCM) 10K type strain sequencing project: providing services to taxonomists for standard genome sequencing and annotation.</title>
        <authorList>
            <consortium name="The Broad Institute Genomics Platform"/>
            <consortium name="The Broad Institute Genome Sequencing Center for Infectious Disease"/>
            <person name="Wu L."/>
            <person name="Ma J."/>
        </authorList>
    </citation>
    <scope>NUCLEOTIDE SEQUENCE [LARGE SCALE GENOMIC DNA]</scope>
    <source>
        <strain evidence="12">NBRC 111981</strain>
    </source>
</reference>
<dbReference type="InterPro" id="IPR037224">
    <property type="entry name" value="PapC_N_sf"/>
</dbReference>
<dbReference type="EMBL" id="BSOA01000007">
    <property type="protein sequence ID" value="GLQ87549.1"/>
    <property type="molecule type" value="Genomic_DNA"/>
</dbReference>
<protein>
    <submittedName>
        <fullName evidence="11">Outer membrane usher protein</fullName>
    </submittedName>
</protein>
<dbReference type="Gene3D" id="2.60.40.2070">
    <property type="match status" value="1"/>
</dbReference>
<comment type="similarity">
    <text evidence="2">Belongs to the fimbrial export usher family.</text>
</comment>
<evidence type="ECO:0000256" key="7">
    <source>
        <dbReference type="ARBA" id="ARBA00023136"/>
    </source>
</evidence>
<dbReference type="Pfam" id="PF00577">
    <property type="entry name" value="Usher"/>
    <property type="match status" value="1"/>
</dbReference>
<keyword evidence="8" id="KW-0998">Cell outer membrane</keyword>
<dbReference type="Gene3D" id="2.60.40.2610">
    <property type="entry name" value="Outer membrane usher protein FimD, plug domain"/>
    <property type="match status" value="1"/>
</dbReference>
<evidence type="ECO:0000259" key="9">
    <source>
        <dbReference type="Pfam" id="PF13953"/>
    </source>
</evidence>
<feature type="domain" description="PapC N-terminal" evidence="10">
    <location>
        <begin position="46"/>
        <end position="188"/>
    </location>
</feature>
<dbReference type="PANTHER" id="PTHR30451">
    <property type="entry name" value="OUTER MEMBRANE USHER PROTEIN"/>
    <property type="match status" value="1"/>
</dbReference>
<evidence type="ECO:0000256" key="8">
    <source>
        <dbReference type="ARBA" id="ARBA00023237"/>
    </source>
</evidence>
<dbReference type="InterPro" id="IPR025885">
    <property type="entry name" value="PapC_N"/>
</dbReference>
<dbReference type="Pfam" id="PF13954">
    <property type="entry name" value="PapC_N"/>
    <property type="match status" value="1"/>
</dbReference>
<name>A0ABQ5X8H3_9GAMM</name>
<comment type="subcellular location">
    <subcellularLocation>
        <location evidence="1">Cell outer membrane</location>
        <topology evidence="1">Multi-pass membrane protein</topology>
    </subcellularLocation>
</comment>
<evidence type="ECO:0000256" key="1">
    <source>
        <dbReference type="ARBA" id="ARBA00004571"/>
    </source>
</evidence>
<dbReference type="SUPFAM" id="SSF141729">
    <property type="entry name" value="FimD N-terminal domain-like"/>
    <property type="match status" value="1"/>
</dbReference>
<evidence type="ECO:0000256" key="3">
    <source>
        <dbReference type="ARBA" id="ARBA00022448"/>
    </source>
</evidence>
<dbReference type="Gene3D" id="2.60.40.3110">
    <property type="match status" value="1"/>
</dbReference>
<dbReference type="InterPro" id="IPR000015">
    <property type="entry name" value="Fimb_usher"/>
</dbReference>
<dbReference type="Proteomes" id="UP001156627">
    <property type="component" value="Unassembled WGS sequence"/>
</dbReference>
<keyword evidence="7" id="KW-0472">Membrane</keyword>
<gene>
    <name evidence="11" type="primary">mrkC</name>
    <name evidence="11" type="ORF">GCM10007898_11150</name>
</gene>
<sequence>MAGLMAYGLSHSGFAAEAANALVAGTADAANPNDASSGASDANEAHFNASWLQDDTQGIDLSRFEHGNGVLPGTYEVDLHVNGNWIGRQSVAFRAIGTNDAVQPCFKLEELERFGVDVSKLAQTAAAHDACRPLEQWIAQASSNYDSAELNLELSIPQAWMRRNARDYVAPRYWDRGINAGFLNYHINTNQLHNSPPGSGRSSSQNTGYLGLTAGLNLFGWQLRQTSSTTWQSHQAARWQNINTYAQRSLPGLRSVLMLGDTNTSGELFDSVHFRGAQLAFDDRMLPNSLRGYAPAIHGIANTNARVEVRQNGTVIYQATVTPGPFVIDDLYPTGYGGNLDVTVTEADGTQNSFSVPYSSVVQLLRPGIYRYNVVAGRVHEYGLPSHPYLLQGSYQRGLSNQLTGYAGLSFIRGYRSALVGSALNTRLGALSLDVTQSWAEVSVAKQRSGRAIKLGYSKVATGTRTNVSVAAYRYSTSGYLSLRNVLAARDAIQRGKHNDYTARDRNRFDLTVSQPLGQGSLYVTASTNDYWGQTGRNLQYQLGYTNHVGPASYTVSAMRSRDSLGRNDNQVMLSLTLPLGRGSRAPLMTASASKNRLGDPAANVSVSGTAGKNNDLSYTLGFNRDTQGRNSGSVSGQYWSPYTTLGASYERGQGYQQTSFNAEGTMVLHSGGLTIGPQAGETMALIEAKHASGAQLPGYPGVHIDMHGYALVPYLTPYNLNTVEVDPKGTSMDTQLQSTSRQVAPYAGAIVKVKFDTRFGRSVMLHALQHNGKPLPFGTQVLDQEGHEVGIVGQDSRMFLSGLKDEGTLAMKWGALREEQCRIDYNLPKADKHGKPVYYTTLEASCRKTDRARTDKHEQGARTP</sequence>
<accession>A0ABQ5X8H3</accession>
<evidence type="ECO:0000313" key="12">
    <source>
        <dbReference type="Proteomes" id="UP001156627"/>
    </source>
</evidence>